<evidence type="ECO:0000256" key="1">
    <source>
        <dbReference type="SAM" id="Phobius"/>
    </source>
</evidence>
<proteinExistence type="predicted"/>
<reference evidence="2" key="1">
    <citation type="submission" date="2018-10" db="EMBL/GenBank/DDBJ databases">
        <title>Hidden diversity of soil giant viruses.</title>
        <authorList>
            <person name="Schulz F."/>
            <person name="Alteio L."/>
            <person name="Goudeau D."/>
            <person name="Ryan E.M."/>
            <person name="Malmstrom R.R."/>
            <person name="Blanchard J."/>
            <person name="Woyke T."/>
        </authorList>
    </citation>
    <scope>NUCLEOTIDE SEQUENCE</scope>
    <source>
        <strain evidence="2">HYV1</strain>
    </source>
</reference>
<keyword evidence="1" id="KW-0472">Membrane</keyword>
<feature type="transmembrane region" description="Helical" evidence="1">
    <location>
        <begin position="121"/>
        <end position="144"/>
    </location>
</feature>
<evidence type="ECO:0008006" key="3">
    <source>
        <dbReference type="Google" id="ProtNLM"/>
    </source>
</evidence>
<gene>
    <name evidence="2" type="ORF">Hyperionvirus21_6</name>
</gene>
<feature type="transmembrane region" description="Helical" evidence="1">
    <location>
        <begin position="150"/>
        <end position="167"/>
    </location>
</feature>
<accession>A0A3G5AAX6</accession>
<protein>
    <recommendedName>
        <fullName evidence="3">Fatty acid desaturase domain-containing protein</fullName>
    </recommendedName>
</protein>
<organism evidence="2">
    <name type="scientific">Hyperionvirus sp</name>
    <dbReference type="NCBI Taxonomy" id="2487770"/>
    <lineage>
        <taxon>Viruses</taxon>
        <taxon>Varidnaviria</taxon>
        <taxon>Bamfordvirae</taxon>
        <taxon>Nucleocytoviricota</taxon>
        <taxon>Megaviricetes</taxon>
        <taxon>Imitervirales</taxon>
        <taxon>Mimiviridae</taxon>
        <taxon>Klosneuvirinae</taxon>
    </lineage>
</organism>
<name>A0A3G5AAX6_9VIRU</name>
<keyword evidence="1" id="KW-0812">Transmembrane</keyword>
<sequence length="168" mass="19287">MAYFCPQTALYFYGYELGALILPIAHGWQHISHTLVPPPVRVLFFIFEFIGIVANKDDHGRHHVHTTPTVYQAFTSSGIFNAKLDHFVDILWDMAYNEAARNPSQTKPYDIINPWVKGIQIFCLAIMPFIVPYFYVPACCYLAIHLLRIPPPFVSAIVLNILYYAYFA</sequence>
<keyword evidence="1" id="KW-1133">Transmembrane helix</keyword>
<dbReference type="EMBL" id="MK072403">
    <property type="protein sequence ID" value="AYV84272.1"/>
    <property type="molecule type" value="Genomic_DNA"/>
</dbReference>
<evidence type="ECO:0000313" key="2">
    <source>
        <dbReference type="EMBL" id="AYV84272.1"/>
    </source>
</evidence>